<reference evidence="2" key="2">
    <citation type="submission" date="2015-06" db="UniProtKB">
        <authorList>
            <consortium name="EnsemblPlants"/>
        </authorList>
    </citation>
    <scope>IDENTIFICATION</scope>
</reference>
<accession>A0A0E0PSN5</accession>
<evidence type="ECO:0000256" key="1">
    <source>
        <dbReference type="SAM" id="MobiDB-lite"/>
    </source>
</evidence>
<dbReference type="Gramene" id="ORUFI06G00980.3">
    <property type="protein sequence ID" value="ORUFI06G00980.3"/>
    <property type="gene ID" value="ORUFI06G00980"/>
</dbReference>
<keyword evidence="3" id="KW-1185">Reference proteome</keyword>
<sequence>MLWSFKKSPRGPYRNRSLTRTREKPRSHRLLLLSRNASPLLSSLLSPAAAAAESDPNQGTCSPTPAPLDLGLPDLSQICSLRSSPPWCCASPSDFSTYKLGFLTRSFVGPAVFAQRARLRFGGPSFIFSDEFVHESSRFEVVVFDRLQATDSSGMIDRSIAESTL</sequence>
<dbReference type="Proteomes" id="UP000008022">
    <property type="component" value="Unassembled WGS sequence"/>
</dbReference>
<feature type="compositionally biased region" description="Basic residues" evidence="1">
    <location>
        <begin position="17"/>
        <end position="26"/>
    </location>
</feature>
<evidence type="ECO:0000313" key="3">
    <source>
        <dbReference type="Proteomes" id="UP000008022"/>
    </source>
</evidence>
<feature type="region of interest" description="Disordered" evidence="1">
    <location>
        <begin position="1"/>
        <end position="26"/>
    </location>
</feature>
<name>A0A0E0PSN5_ORYRU</name>
<dbReference type="EnsemblPlants" id="ORUFI06G00980.3">
    <property type="protein sequence ID" value="ORUFI06G00980.3"/>
    <property type="gene ID" value="ORUFI06G00980"/>
</dbReference>
<protein>
    <submittedName>
        <fullName evidence="2">Uncharacterized protein</fullName>
    </submittedName>
</protein>
<dbReference type="HOGENOM" id="CLU_1621655_0_0_1"/>
<organism evidence="2 3">
    <name type="scientific">Oryza rufipogon</name>
    <name type="common">Brownbeard rice</name>
    <name type="synonym">Asian wild rice</name>
    <dbReference type="NCBI Taxonomy" id="4529"/>
    <lineage>
        <taxon>Eukaryota</taxon>
        <taxon>Viridiplantae</taxon>
        <taxon>Streptophyta</taxon>
        <taxon>Embryophyta</taxon>
        <taxon>Tracheophyta</taxon>
        <taxon>Spermatophyta</taxon>
        <taxon>Magnoliopsida</taxon>
        <taxon>Liliopsida</taxon>
        <taxon>Poales</taxon>
        <taxon>Poaceae</taxon>
        <taxon>BOP clade</taxon>
        <taxon>Oryzoideae</taxon>
        <taxon>Oryzeae</taxon>
        <taxon>Oryzinae</taxon>
        <taxon>Oryza</taxon>
    </lineage>
</organism>
<reference evidence="3" key="1">
    <citation type="submission" date="2013-06" db="EMBL/GenBank/DDBJ databases">
        <authorList>
            <person name="Zhao Q."/>
        </authorList>
    </citation>
    <scope>NUCLEOTIDE SEQUENCE</scope>
    <source>
        <strain evidence="3">cv. W1943</strain>
    </source>
</reference>
<evidence type="ECO:0000313" key="2">
    <source>
        <dbReference type="EnsemblPlants" id="ORUFI06G00980.3"/>
    </source>
</evidence>
<dbReference type="AlphaFoldDB" id="A0A0E0PSN5"/>
<proteinExistence type="predicted"/>